<proteinExistence type="predicted"/>
<comment type="caution">
    <text evidence="1">The sequence shown here is derived from an EMBL/GenBank/DDBJ whole genome shotgun (WGS) entry which is preliminary data.</text>
</comment>
<dbReference type="Proteomes" id="UP000265520">
    <property type="component" value="Unassembled WGS sequence"/>
</dbReference>
<dbReference type="AlphaFoldDB" id="A0A392QR20"/>
<accession>A0A392QR20</accession>
<reference evidence="1 2" key="1">
    <citation type="journal article" date="2018" name="Front. Plant Sci.">
        <title>Red Clover (Trifolium pratense) and Zigzag Clover (T. medium) - A Picture of Genomic Similarities and Differences.</title>
        <authorList>
            <person name="Dluhosova J."/>
            <person name="Istvanek J."/>
            <person name="Nedelnik J."/>
            <person name="Repkova J."/>
        </authorList>
    </citation>
    <scope>NUCLEOTIDE SEQUENCE [LARGE SCALE GENOMIC DNA]</scope>
    <source>
        <strain evidence="2">cv. 10/8</strain>
        <tissue evidence="1">Leaf</tissue>
    </source>
</reference>
<protein>
    <submittedName>
        <fullName evidence="1">Uncharacterized protein</fullName>
    </submittedName>
</protein>
<sequence length="88" mass="8989">MKAKAITEEVGVMVVRVVEDGVMAAHGVVEDGVEVEDGVTEAHGVAAAGEVVMVDHGVVAVAGAVAGQKNTLMLNLKIKQEPEPRASS</sequence>
<keyword evidence="2" id="KW-1185">Reference proteome</keyword>
<evidence type="ECO:0000313" key="1">
    <source>
        <dbReference type="EMBL" id="MCI26437.1"/>
    </source>
</evidence>
<evidence type="ECO:0000313" key="2">
    <source>
        <dbReference type="Proteomes" id="UP000265520"/>
    </source>
</evidence>
<feature type="non-terminal residue" evidence="1">
    <location>
        <position position="88"/>
    </location>
</feature>
<organism evidence="1 2">
    <name type="scientific">Trifolium medium</name>
    <dbReference type="NCBI Taxonomy" id="97028"/>
    <lineage>
        <taxon>Eukaryota</taxon>
        <taxon>Viridiplantae</taxon>
        <taxon>Streptophyta</taxon>
        <taxon>Embryophyta</taxon>
        <taxon>Tracheophyta</taxon>
        <taxon>Spermatophyta</taxon>
        <taxon>Magnoliopsida</taxon>
        <taxon>eudicotyledons</taxon>
        <taxon>Gunneridae</taxon>
        <taxon>Pentapetalae</taxon>
        <taxon>rosids</taxon>
        <taxon>fabids</taxon>
        <taxon>Fabales</taxon>
        <taxon>Fabaceae</taxon>
        <taxon>Papilionoideae</taxon>
        <taxon>50 kb inversion clade</taxon>
        <taxon>NPAAA clade</taxon>
        <taxon>Hologalegina</taxon>
        <taxon>IRL clade</taxon>
        <taxon>Trifolieae</taxon>
        <taxon>Trifolium</taxon>
    </lineage>
</organism>
<name>A0A392QR20_9FABA</name>
<dbReference type="EMBL" id="LXQA010153222">
    <property type="protein sequence ID" value="MCI26437.1"/>
    <property type="molecule type" value="Genomic_DNA"/>
</dbReference>